<reference evidence="2" key="1">
    <citation type="submission" date="2015-10" db="EMBL/GenBank/DDBJ databases">
        <authorList>
            <person name="Gilbert D.G."/>
        </authorList>
    </citation>
    <scope>NUCLEOTIDE SEQUENCE</scope>
</reference>
<dbReference type="SUPFAM" id="SSF56954">
    <property type="entry name" value="Outer membrane efflux proteins (OEP)"/>
    <property type="match status" value="1"/>
</dbReference>
<dbReference type="AlphaFoldDB" id="A0A160U1S3"/>
<dbReference type="PANTHER" id="PTHR30203">
    <property type="entry name" value="OUTER MEMBRANE CATION EFFLUX PROTEIN"/>
    <property type="match status" value="1"/>
</dbReference>
<organism evidence="2">
    <name type="scientific">hydrothermal vent metagenome</name>
    <dbReference type="NCBI Taxonomy" id="652676"/>
    <lineage>
        <taxon>unclassified sequences</taxon>
        <taxon>metagenomes</taxon>
        <taxon>ecological metagenomes</taxon>
    </lineage>
</organism>
<dbReference type="InterPro" id="IPR010131">
    <property type="entry name" value="MdtP/NodT-like"/>
</dbReference>
<dbReference type="GO" id="GO:0015562">
    <property type="term" value="F:efflux transmembrane transporter activity"/>
    <property type="evidence" value="ECO:0007669"/>
    <property type="project" value="InterPro"/>
</dbReference>
<dbReference type="Pfam" id="PF02321">
    <property type="entry name" value="OEP"/>
    <property type="match status" value="2"/>
</dbReference>
<keyword evidence="1" id="KW-0175">Coiled coil</keyword>
<dbReference type="InterPro" id="IPR003423">
    <property type="entry name" value="OMP_efflux"/>
</dbReference>
<feature type="coiled-coil region" evidence="1">
    <location>
        <begin position="338"/>
        <end position="417"/>
    </location>
</feature>
<accession>A0A160U1S3</accession>
<dbReference type="EMBL" id="CZQD01000045">
    <property type="protein sequence ID" value="CUS57538.1"/>
    <property type="molecule type" value="Genomic_DNA"/>
</dbReference>
<dbReference type="Gene3D" id="2.20.200.10">
    <property type="entry name" value="Outer membrane efflux proteins (OEP)"/>
    <property type="match status" value="1"/>
</dbReference>
<proteinExistence type="predicted"/>
<sequence length="447" mass="48368">MPDVPVQGTYLSEAAELSFELEWWKQFGDPVLDSLIAQSLSANKSLDQAAANVRVAEAIASGARLDRSYSASTSFDGDVGRSAQPGQDVRASIQGALGASWEYDTFGRIEAQIAAAEFDVEAARQARRDVAVIVASETAMNYVQLRGAQRRLAVARKNADTQSEGLDLLQTLLDNGRATRLDMERAEAQYRTTLASLPRYEAAIESAKSALAALTGQPANSRSGLVMELVTSADDIPEHRGAIMAGSVEDLVRRRPDIRSAEVVIARQLALGDAARADLFPTITVNANVLALFDDANDIGDLTSFGFGVGPSISWAWPDLRRVRANIDATDARTDAAIAQYEQTVLNALSEVESALSEYTNELKRRDDLKRAAASAQRAIELARLRFEEGLDDYLDVLEAQRTLLTAEDQLAESRLQSSSRAIAAYRALGGIEMPNQYGTEPAIALE</sequence>
<evidence type="ECO:0000256" key="1">
    <source>
        <dbReference type="SAM" id="Coils"/>
    </source>
</evidence>
<dbReference type="GO" id="GO:0016020">
    <property type="term" value="C:membrane"/>
    <property type="evidence" value="ECO:0007669"/>
    <property type="project" value="InterPro"/>
</dbReference>
<gene>
    <name evidence="2" type="ORF">MGWOODY_Hyp1512</name>
</gene>
<dbReference type="Gene3D" id="1.20.1600.10">
    <property type="entry name" value="Outer membrane efflux proteins (OEP)"/>
    <property type="match status" value="1"/>
</dbReference>
<keyword evidence="2" id="KW-0449">Lipoprotein</keyword>
<dbReference type="NCBIfam" id="TIGR01845">
    <property type="entry name" value="outer_NodT"/>
    <property type="match status" value="1"/>
</dbReference>
<name>A0A160U1S3_9ZZZZ</name>
<dbReference type="PANTHER" id="PTHR30203:SF25">
    <property type="entry name" value="OUTER MEMBRANE PROTEIN-RELATED"/>
    <property type="match status" value="1"/>
</dbReference>
<protein>
    <submittedName>
        <fullName evidence="2">RND efflux system, outer membrane lipoprotein CmeC</fullName>
    </submittedName>
</protein>
<evidence type="ECO:0000313" key="2">
    <source>
        <dbReference type="EMBL" id="CUS57538.1"/>
    </source>
</evidence>